<dbReference type="Pfam" id="PF08776">
    <property type="entry name" value="VASP_tetra"/>
    <property type="match status" value="1"/>
</dbReference>
<dbReference type="OrthoDB" id="31170at2759"/>
<dbReference type="Gene3D" id="1.20.5.1160">
    <property type="entry name" value="Vasodilator-stimulated phosphoprotein"/>
    <property type="match status" value="1"/>
</dbReference>
<dbReference type="InterPro" id="IPR038023">
    <property type="entry name" value="VASP_sf"/>
</dbReference>
<gene>
    <name evidence="4" type="ORF">DILT_LOCUS15186</name>
</gene>
<evidence type="ECO:0000313" key="5">
    <source>
        <dbReference type="Proteomes" id="UP000281553"/>
    </source>
</evidence>
<keyword evidence="2" id="KW-1133">Transmembrane helix</keyword>
<evidence type="ECO:0000313" key="4">
    <source>
        <dbReference type="EMBL" id="VDN28503.1"/>
    </source>
</evidence>
<sequence length="208" mass="22506">MMSDLQRVLAARRRAREGDVCVLISHSLDFYLLYCMAILSYFLPTFHLAAVAVAAACSFKASVLAVIANEFYLPAFQTDEADGDATAGSGGAAACNETNSSTLGHYRRPSQSSNPGNHNNNSTTATYATPVVSSQTSSAYGTIRKNSTPVTSNENLGTQLITRADLEAFKREILAEFRKEVKTLKSEILDGPLETFGANFIPIQYLSF</sequence>
<feature type="transmembrane region" description="Helical" evidence="2">
    <location>
        <begin position="48"/>
        <end position="68"/>
    </location>
</feature>
<evidence type="ECO:0000256" key="1">
    <source>
        <dbReference type="SAM" id="MobiDB-lite"/>
    </source>
</evidence>
<dbReference type="EMBL" id="UYRU01077777">
    <property type="protein sequence ID" value="VDN28503.1"/>
    <property type="molecule type" value="Genomic_DNA"/>
</dbReference>
<evidence type="ECO:0000256" key="2">
    <source>
        <dbReference type="SAM" id="Phobius"/>
    </source>
</evidence>
<keyword evidence="5" id="KW-1185">Reference proteome</keyword>
<dbReference type="Proteomes" id="UP000281553">
    <property type="component" value="Unassembled WGS sequence"/>
</dbReference>
<dbReference type="SUPFAM" id="SSF118370">
    <property type="entry name" value="Vasodilator-stimulated phosphoprotein, VASP, tetramerisation domain"/>
    <property type="match status" value="1"/>
</dbReference>
<name>A0A3P7MWX3_DIBLA</name>
<organism evidence="4 5">
    <name type="scientific">Dibothriocephalus latus</name>
    <name type="common">Fish tapeworm</name>
    <name type="synonym">Diphyllobothrium latum</name>
    <dbReference type="NCBI Taxonomy" id="60516"/>
    <lineage>
        <taxon>Eukaryota</taxon>
        <taxon>Metazoa</taxon>
        <taxon>Spiralia</taxon>
        <taxon>Lophotrochozoa</taxon>
        <taxon>Platyhelminthes</taxon>
        <taxon>Cestoda</taxon>
        <taxon>Eucestoda</taxon>
        <taxon>Diphyllobothriidea</taxon>
        <taxon>Diphyllobothriidae</taxon>
        <taxon>Dibothriocephalus</taxon>
    </lineage>
</organism>
<feature type="region of interest" description="Disordered" evidence="1">
    <location>
        <begin position="100"/>
        <end position="128"/>
    </location>
</feature>
<dbReference type="InterPro" id="IPR014885">
    <property type="entry name" value="VASP_tetra"/>
</dbReference>
<accession>A0A3P7MWX3</accession>
<dbReference type="AlphaFoldDB" id="A0A3P7MWX3"/>
<feature type="domain" description="VASP tetramerisation" evidence="3">
    <location>
        <begin position="164"/>
        <end position="190"/>
    </location>
</feature>
<keyword evidence="2" id="KW-0812">Transmembrane</keyword>
<proteinExistence type="predicted"/>
<reference evidence="4 5" key="1">
    <citation type="submission" date="2018-11" db="EMBL/GenBank/DDBJ databases">
        <authorList>
            <consortium name="Pathogen Informatics"/>
        </authorList>
    </citation>
    <scope>NUCLEOTIDE SEQUENCE [LARGE SCALE GENOMIC DNA]</scope>
</reference>
<protein>
    <recommendedName>
        <fullName evidence="3">VASP tetramerisation domain-containing protein</fullName>
    </recommendedName>
</protein>
<evidence type="ECO:0000259" key="3">
    <source>
        <dbReference type="Pfam" id="PF08776"/>
    </source>
</evidence>
<keyword evidence="2" id="KW-0472">Membrane</keyword>
<feature type="transmembrane region" description="Helical" evidence="2">
    <location>
        <begin position="20"/>
        <end position="42"/>
    </location>
</feature>